<dbReference type="PANTHER" id="PTHR22916:SF3">
    <property type="entry name" value="UDP-GLCNAC:BETAGAL BETA-1,3-N-ACETYLGLUCOSAMINYLTRANSFERASE-LIKE PROTEIN 1"/>
    <property type="match status" value="1"/>
</dbReference>
<accession>A0A396FKC5</accession>
<sequence length="350" mass="41482">MNDKKLKISLVMATYNGEKYIKKQLESIRKQTQPIDEVIISDDNSNDTTMKIVKNYILNYNLHNWYVYSNDENIGYKKNFYRAIKKATGDIIFLADQDDEWYDFKVKTMVKKMIMNPQIMALNSSLQLIDEKSNQIKIRLDKNYYNSNFLYLEHTPMEVEVFGIDYIGLHNISPGCTMAFRKEIASLFLELYDYKLPHDWFINMIASATNGCFYLNEKLMGYRQHGNNTIGANTSVISGILTKTRSERIYDYMSRNNSLIEIAEQRNILFSDELRQVITLNNLMVKFYKNPNLIKLFKLRFNPLYYQLAKRKVRLWEFVTSLKLDEIIVRWIKRKEKNENCSSNSYIQQT</sequence>
<dbReference type="Pfam" id="PF00535">
    <property type="entry name" value="Glycos_transf_2"/>
    <property type="match status" value="1"/>
</dbReference>
<dbReference type="EMBL" id="QRPB01000001">
    <property type="protein sequence ID" value="RHL83342.1"/>
    <property type="molecule type" value="Genomic_DNA"/>
</dbReference>
<dbReference type="Proteomes" id="UP000266698">
    <property type="component" value="Unassembled WGS sequence"/>
</dbReference>
<keyword evidence="2" id="KW-0808">Transferase</keyword>
<reference evidence="2 3" key="1">
    <citation type="submission" date="2018-08" db="EMBL/GenBank/DDBJ databases">
        <title>A genome reference for cultivated species of the human gut microbiota.</title>
        <authorList>
            <person name="Zou Y."/>
            <person name="Xue W."/>
            <person name="Luo G."/>
        </authorList>
    </citation>
    <scope>NUCLEOTIDE SEQUENCE [LARGE SCALE GENOMIC DNA]</scope>
    <source>
        <strain evidence="2 3">AF36-2BH</strain>
    </source>
</reference>
<dbReference type="InterPro" id="IPR001173">
    <property type="entry name" value="Glyco_trans_2-like"/>
</dbReference>
<dbReference type="InterPro" id="IPR029044">
    <property type="entry name" value="Nucleotide-diphossugar_trans"/>
</dbReference>
<evidence type="ECO:0000313" key="2">
    <source>
        <dbReference type="EMBL" id="RHL83342.1"/>
    </source>
</evidence>
<feature type="domain" description="Glycosyltransferase 2-like" evidence="1">
    <location>
        <begin position="9"/>
        <end position="158"/>
    </location>
</feature>
<organism evidence="2 3">
    <name type="scientific">Agathobacter rectalis</name>
    <dbReference type="NCBI Taxonomy" id="39491"/>
    <lineage>
        <taxon>Bacteria</taxon>
        <taxon>Bacillati</taxon>
        <taxon>Bacillota</taxon>
        <taxon>Clostridia</taxon>
        <taxon>Lachnospirales</taxon>
        <taxon>Lachnospiraceae</taxon>
        <taxon>Agathobacter</taxon>
    </lineage>
</organism>
<dbReference type="RefSeq" id="WP_118374881.1">
    <property type="nucleotide sequence ID" value="NZ_QRPB01000001.1"/>
</dbReference>
<evidence type="ECO:0000259" key="1">
    <source>
        <dbReference type="Pfam" id="PF00535"/>
    </source>
</evidence>
<protein>
    <submittedName>
        <fullName evidence="2">Glycosyltransferase family 2 protein</fullName>
    </submittedName>
</protein>
<dbReference type="GO" id="GO:0016758">
    <property type="term" value="F:hexosyltransferase activity"/>
    <property type="evidence" value="ECO:0007669"/>
    <property type="project" value="UniProtKB-ARBA"/>
</dbReference>
<dbReference type="SUPFAM" id="SSF53448">
    <property type="entry name" value="Nucleotide-diphospho-sugar transferases"/>
    <property type="match status" value="1"/>
</dbReference>
<proteinExistence type="predicted"/>
<dbReference type="PANTHER" id="PTHR22916">
    <property type="entry name" value="GLYCOSYLTRANSFERASE"/>
    <property type="match status" value="1"/>
</dbReference>
<dbReference type="CDD" id="cd04196">
    <property type="entry name" value="GT_2_like_d"/>
    <property type="match status" value="1"/>
</dbReference>
<gene>
    <name evidence="2" type="ORF">DW001_01275</name>
</gene>
<name>A0A396FKC5_9FIRM</name>
<dbReference type="AlphaFoldDB" id="A0A396FKC5"/>
<evidence type="ECO:0000313" key="3">
    <source>
        <dbReference type="Proteomes" id="UP000266698"/>
    </source>
</evidence>
<dbReference type="Gene3D" id="3.90.550.10">
    <property type="entry name" value="Spore Coat Polysaccharide Biosynthesis Protein SpsA, Chain A"/>
    <property type="match status" value="1"/>
</dbReference>
<comment type="caution">
    <text evidence="2">The sequence shown here is derived from an EMBL/GenBank/DDBJ whole genome shotgun (WGS) entry which is preliminary data.</text>
</comment>